<dbReference type="Pfam" id="PF00652">
    <property type="entry name" value="Ricin_B_lectin"/>
    <property type="match status" value="1"/>
</dbReference>
<evidence type="ECO:0000313" key="4">
    <source>
        <dbReference type="EMBL" id="QKU33955.1"/>
    </source>
</evidence>
<name>A0A6N1NF17_9VIRU</name>
<dbReference type="InterPro" id="IPR035992">
    <property type="entry name" value="Ricin_B-like_lectins"/>
</dbReference>
<organism evidence="4">
    <name type="scientific">Tupanvirus deep ocean</name>
    <dbReference type="NCBI Taxonomy" id="2126984"/>
    <lineage>
        <taxon>Viruses</taxon>
        <taxon>Varidnaviria</taxon>
        <taxon>Bamfordvirae</taxon>
        <taxon>Nucleocytoviricota</taxon>
        <taxon>Megaviricetes</taxon>
        <taxon>Imitervirales</taxon>
        <taxon>Mimiviridae</taxon>
        <taxon>Megamimivirinae</taxon>
        <taxon>Tupanvirus</taxon>
        <taxon>Tupanvirus altamarinense</taxon>
    </lineage>
</organism>
<dbReference type="EMBL" id="MF405918">
    <property type="protein sequence ID" value="QKU33955.1"/>
    <property type="molecule type" value="Genomic_DNA"/>
</dbReference>
<keyword evidence="2" id="KW-0472">Membrane</keyword>
<feature type="compositionally biased region" description="Pro residues" evidence="1">
    <location>
        <begin position="543"/>
        <end position="573"/>
    </location>
</feature>
<dbReference type="Gene3D" id="2.80.10.50">
    <property type="match status" value="1"/>
</dbReference>
<dbReference type="InterPro" id="IPR000772">
    <property type="entry name" value="Ricin_B_lectin"/>
</dbReference>
<reference evidence="4" key="1">
    <citation type="submission" date="2017-06" db="EMBL/GenBank/DDBJ databases">
        <authorList>
            <person name="Assis F.L."/>
            <person name="Abrahao J.S."/>
            <person name="Silva L."/>
            <person name="Khalil J.B."/>
            <person name="Rodrigues R."/>
            <person name="Silva L.S."/>
            <person name="Boratto P."/>
            <person name="Andrade M."/>
            <person name="Kroon E.G."/>
            <person name="Ribeiro B."/>
            <person name="Bergier I."/>
            <person name="Seligmann H."/>
            <person name="Ghigo E."/>
            <person name="Colson P."/>
            <person name="Levasseur A."/>
            <person name="Raoult D."/>
            <person name="Scola B.L."/>
        </authorList>
    </citation>
    <scope>NUCLEOTIDE SEQUENCE</scope>
    <source>
        <strain evidence="4">Deep ocean</strain>
    </source>
</reference>
<evidence type="ECO:0000256" key="1">
    <source>
        <dbReference type="SAM" id="MobiDB-lite"/>
    </source>
</evidence>
<dbReference type="GeneID" id="80517258"/>
<dbReference type="SUPFAM" id="SSF50370">
    <property type="entry name" value="Ricin B-like lectins"/>
    <property type="match status" value="1"/>
</dbReference>
<sequence>MGNANGIPVNITSNHLCMTVPTQPNDPLNNGTQLVASHCANKSEQEFIYNPSTKELRYGTKCVDVDQSGTTNGTKVQLWSCNGSNAQKWNFGNNVITTELDNNKCLNIEEPGGFSGLEPSAGPSGGPNNRAINIHDCNMSSNQKFTRHIVRSNSIQNPTIINNNIVIPFGSLPVVQLSLLPPHTILLVNSEGKNILMHSPATISNNSKELKCLKSIVKFIIGPLTNVELSYNDYKGDKGTMNFKNGTLEHDFIYDLKISFSQEFKDLINEIIAYNITNVPNISIQKTVQITKHHVQSGTILISKYPSNAAMLESVNIDLRNFQTPTTTINVHQESKMDYILGPYSAARLGYQYLYNSSDTPLLYHGLTGIFIKNGITNVVVASPLNSGYATFNTSCDFNGSTATALIGEYAMDNSITSHWSLARAQAGFEIENPITNIGPNKISGVIVGPYTKVTLYTDPNYGGSNKIFENNSPNEVRYNLCAENFNDMTLSIKIEYAGSYVGYGLISRTQEIYKPNTYEQTCDITQQDSQIVTPSYIQPSYPNPISPPSYPNPISPPSYPNPISPPSYPNPPSVDNFQKETPRSQSIEINDLEKFGIDCGNNGLVGFQLVSNNGSYYMKYICDPQSSYNTNQIISNYVNNNSLNNLINIDINCNSKAITGVKASIVGNSLTYEYSCGDKELYNITSKSTSGSSGYQYDLQALINQNVYCDNGQQLVSFSLTSNYDKQGPNGNLYKYAYTYKCGSTNTAPIVEGYNNINKSMDNIIDICYMNNNIEYHITCPCGVYRKLNLPTNTLQINGREVSVDFFQKSGNKDTFVLKNNPITINNNQYIGFGVKPFSQVEKFMTDINDRFDWFHILMIILIVVLILIISLKSKHPK</sequence>
<feature type="region of interest" description="Disordered" evidence="1">
    <location>
        <begin position="543"/>
        <end position="583"/>
    </location>
</feature>
<evidence type="ECO:0000259" key="3">
    <source>
        <dbReference type="SMART" id="SM00458"/>
    </source>
</evidence>
<keyword evidence="2" id="KW-0812">Transmembrane</keyword>
<accession>A0A6N1NF17</accession>
<dbReference type="Gene3D" id="2.60.20.10">
    <property type="entry name" value="Crystallins"/>
    <property type="match status" value="1"/>
</dbReference>
<protein>
    <recommendedName>
        <fullName evidence="3">Ricin B lectin domain-containing protein</fullName>
    </recommendedName>
</protein>
<reference evidence="4" key="2">
    <citation type="journal article" date="2018" name="Nat. Commun.">
        <title>Tailed giant Tupanvirus possesses the most complete translational apparatus of the known virosphere.</title>
        <authorList>
            <person name="Abrahao J."/>
            <person name="Silva L."/>
            <person name="Silva L.S."/>
            <person name="Khalil J.Y.B."/>
            <person name="Rodrigues R."/>
            <person name="Arantes T."/>
            <person name="Assis F."/>
            <person name="Boratto P."/>
            <person name="Andrade M."/>
            <person name="Kroon E.G."/>
            <person name="Ribeiro B."/>
            <person name="Bergier I."/>
            <person name="Seligmann H."/>
            <person name="Ghigo E."/>
            <person name="Colson P."/>
            <person name="Levasseur A."/>
            <person name="Kroemer G."/>
            <person name="Raoult D."/>
            <person name="La Scola B."/>
        </authorList>
    </citation>
    <scope>NUCLEOTIDE SEQUENCE [LARGE SCALE GENOMIC DNA]</scope>
    <source>
        <strain evidence="4">Deep ocean</strain>
    </source>
</reference>
<keyword evidence="2" id="KW-1133">Transmembrane helix</keyword>
<dbReference type="SMART" id="SM00458">
    <property type="entry name" value="RICIN"/>
    <property type="match status" value="1"/>
</dbReference>
<evidence type="ECO:0000256" key="2">
    <source>
        <dbReference type="SAM" id="Phobius"/>
    </source>
</evidence>
<dbReference type="PROSITE" id="PS50231">
    <property type="entry name" value="RICIN_B_LECTIN"/>
    <property type="match status" value="1"/>
</dbReference>
<feature type="domain" description="Ricin B lectin" evidence="3">
    <location>
        <begin position="7"/>
        <end position="148"/>
    </location>
</feature>
<proteinExistence type="predicted"/>
<dbReference type="RefSeq" id="YP_010780567.1">
    <property type="nucleotide sequence ID" value="NC_075038.1"/>
</dbReference>
<feature type="transmembrane region" description="Helical" evidence="2">
    <location>
        <begin position="855"/>
        <end position="873"/>
    </location>
</feature>
<dbReference type="KEGG" id="vg:80517258"/>